<evidence type="ECO:0000256" key="4">
    <source>
        <dbReference type="ARBA" id="ARBA00046345"/>
    </source>
</evidence>
<dbReference type="EMBL" id="LN899823">
    <property type="protein sequence ID" value="CUV24035.1"/>
    <property type="molecule type" value="Genomic_DNA"/>
</dbReference>
<dbReference type="Proteomes" id="UP000262427">
    <property type="component" value="Chromosome CM"/>
</dbReference>
<dbReference type="Gene3D" id="3.40.50.300">
    <property type="entry name" value="P-loop containing nucleotide triphosphate hydrolases"/>
    <property type="match status" value="1"/>
</dbReference>
<dbReference type="InterPro" id="IPR029060">
    <property type="entry name" value="PIN-like_dom_sf"/>
</dbReference>
<feature type="compositionally biased region" description="Basic and acidic residues" evidence="5">
    <location>
        <begin position="84"/>
        <end position="105"/>
    </location>
</feature>
<evidence type="ECO:0000313" key="14">
    <source>
        <dbReference type="EMBL" id="CUV61500.1"/>
    </source>
</evidence>
<dbReference type="Gene3D" id="3.40.50.1010">
    <property type="entry name" value="5'-nuclease"/>
    <property type="match status" value="1"/>
</dbReference>
<protein>
    <submittedName>
        <fullName evidence="15">PhoH family protein</fullName>
    </submittedName>
    <submittedName>
        <fullName evidence="7">Phosphate starvation-inducible protein PhoH</fullName>
    </submittedName>
</protein>
<dbReference type="Pfam" id="PF02562">
    <property type="entry name" value="PhoH"/>
    <property type="match status" value="1"/>
</dbReference>
<evidence type="ECO:0000259" key="6">
    <source>
        <dbReference type="SMART" id="SM00670"/>
    </source>
</evidence>
<reference evidence="12" key="1">
    <citation type="submission" date="2015-10" db="EMBL/GenBank/DDBJ databases">
        <authorList>
            <person name="Gilbert D.G."/>
        </authorList>
    </citation>
    <scope>NUCLEOTIDE SEQUENCE</scope>
    <source>
        <strain evidence="12">Phyl III-seqv23</strain>
    </source>
</reference>
<evidence type="ECO:0000313" key="13">
    <source>
        <dbReference type="EMBL" id="CUV54945.1"/>
    </source>
</evidence>
<evidence type="ECO:0000313" key="16">
    <source>
        <dbReference type="Proteomes" id="UP000262427"/>
    </source>
</evidence>
<feature type="compositionally biased region" description="Basic and acidic residues" evidence="5">
    <location>
        <begin position="30"/>
        <end position="46"/>
    </location>
</feature>
<organism evidence="12">
    <name type="scientific">Ralstonia solanacearum</name>
    <name type="common">Pseudomonas solanacearum</name>
    <dbReference type="NCBI Taxonomy" id="305"/>
    <lineage>
        <taxon>Bacteria</taxon>
        <taxon>Pseudomonadati</taxon>
        <taxon>Pseudomonadota</taxon>
        <taxon>Betaproteobacteria</taxon>
        <taxon>Burkholderiales</taxon>
        <taxon>Burkholderiaceae</taxon>
        <taxon>Ralstonia</taxon>
        <taxon>Ralstonia solanacearum species complex</taxon>
    </lineage>
</organism>
<dbReference type="FunFam" id="3.40.50.300:FF:000013">
    <property type="entry name" value="PhoH family ATPase"/>
    <property type="match status" value="1"/>
</dbReference>
<evidence type="ECO:0000313" key="12">
    <source>
        <dbReference type="EMBL" id="CUV41456.1"/>
    </source>
</evidence>
<gene>
    <name evidence="15" type="ORF">LH706_11075</name>
    <name evidence="8" type="ORF">PSS4_v1_570008</name>
    <name evidence="14" type="ORF">RD1301_v1_1560016</name>
    <name evidence="7" type="ORF">RSP824_10110</name>
    <name evidence="9" type="ORF">RUN1744_v1_560044</name>
    <name evidence="10" type="ORF">RUN1985_v1_840019</name>
    <name evidence="13" type="ORF">RUN215_v1_420024</name>
    <name evidence="11" type="ORF">TD1301_v1_310017</name>
    <name evidence="12" type="ORF">TF3108_v1_790016</name>
</gene>
<dbReference type="PANTHER" id="PTHR30473">
    <property type="entry name" value="PROTEIN PHOH"/>
    <property type="match status" value="1"/>
</dbReference>
<dbReference type="CDD" id="cd09883">
    <property type="entry name" value="PIN_VapC_PhoHL-ATPase"/>
    <property type="match status" value="1"/>
</dbReference>
<comment type="similarity">
    <text evidence="1">Belongs to the PhoH family.</text>
</comment>
<dbReference type="PATRIC" id="fig|305.107.peg.4348"/>
<evidence type="ECO:0000256" key="2">
    <source>
        <dbReference type="ARBA" id="ARBA00022741"/>
    </source>
</evidence>
<keyword evidence="2" id="KW-0547">Nucleotide-binding</keyword>
<evidence type="ECO:0000256" key="1">
    <source>
        <dbReference type="ARBA" id="ARBA00010393"/>
    </source>
</evidence>
<evidence type="ECO:0000313" key="15">
    <source>
        <dbReference type="EMBL" id="UZF13609.1"/>
    </source>
</evidence>
<evidence type="ECO:0000313" key="10">
    <source>
        <dbReference type="EMBL" id="CUV31246.1"/>
    </source>
</evidence>
<dbReference type="SUPFAM" id="SSF88723">
    <property type="entry name" value="PIN domain-like"/>
    <property type="match status" value="1"/>
</dbReference>
<evidence type="ECO:0000313" key="9">
    <source>
        <dbReference type="EMBL" id="CUV24035.1"/>
    </source>
</evidence>
<dbReference type="EMBL" id="LN899824">
    <property type="protein sequence ID" value="CUV31246.1"/>
    <property type="molecule type" value="Genomic_DNA"/>
</dbReference>
<dbReference type="EMBL" id="LN899822">
    <property type="protein sequence ID" value="CUV61500.1"/>
    <property type="molecule type" value="Genomic_DNA"/>
</dbReference>
<dbReference type="EMBL" id="LN899826">
    <property type="protein sequence ID" value="CUV41456.1"/>
    <property type="molecule type" value="Genomic_DNA"/>
</dbReference>
<name>A0A0K1ZLC2_RALSL</name>
<dbReference type="InterPro" id="IPR051451">
    <property type="entry name" value="PhoH2-like"/>
</dbReference>
<dbReference type="GO" id="GO:0005524">
    <property type="term" value="F:ATP binding"/>
    <property type="evidence" value="ECO:0007669"/>
    <property type="project" value="UniProtKB-KW"/>
</dbReference>
<evidence type="ECO:0000256" key="5">
    <source>
        <dbReference type="SAM" id="MobiDB-lite"/>
    </source>
</evidence>
<feature type="region of interest" description="Disordered" evidence="5">
    <location>
        <begin position="1"/>
        <end position="105"/>
    </location>
</feature>
<feature type="domain" description="PIN" evidence="6">
    <location>
        <begin position="111"/>
        <end position="246"/>
    </location>
</feature>
<proteinExistence type="inferred from homology"/>
<dbReference type="EMBL" id="LN899825">
    <property type="protein sequence ID" value="CUV33186.1"/>
    <property type="molecule type" value="Genomic_DNA"/>
</dbReference>
<comment type="similarity">
    <text evidence="4">In the N-terminal section; belongs to the PINc/VapC protein family.</text>
</comment>
<evidence type="ECO:0000313" key="8">
    <source>
        <dbReference type="EMBL" id="CUV18331.1"/>
    </source>
</evidence>
<dbReference type="InterPro" id="IPR027417">
    <property type="entry name" value="P-loop_NTPase"/>
</dbReference>
<dbReference type="GO" id="GO:0005829">
    <property type="term" value="C:cytosol"/>
    <property type="evidence" value="ECO:0007669"/>
    <property type="project" value="TreeGrafter"/>
</dbReference>
<dbReference type="InterPro" id="IPR003714">
    <property type="entry name" value="PhoH"/>
</dbReference>
<dbReference type="EMBL" id="CP085043">
    <property type="protein sequence ID" value="UZF13609.1"/>
    <property type="molecule type" value="Genomic_DNA"/>
</dbReference>
<dbReference type="Pfam" id="PF13638">
    <property type="entry name" value="PIN_4"/>
    <property type="match status" value="1"/>
</dbReference>
<dbReference type="PANTHER" id="PTHR30473:SF2">
    <property type="entry name" value="PIN DOMAIN-CONTAINING PROTEIN"/>
    <property type="match status" value="1"/>
</dbReference>
<reference evidence="16" key="3">
    <citation type="submission" date="2018-01" db="EMBL/GenBank/DDBJ databases">
        <title>Raltonia solanacearum P824 infects blueberry.</title>
        <authorList>
            <person name="Bocsanczy A.M."/>
            <person name="Norman D.J."/>
        </authorList>
    </citation>
    <scope>NUCLEOTIDE SEQUENCE [LARGE SCALE GENOMIC DNA]</scope>
    <source>
        <strain evidence="16">P824</strain>
    </source>
</reference>
<dbReference type="SMART" id="SM00670">
    <property type="entry name" value="PINc"/>
    <property type="match status" value="1"/>
</dbReference>
<accession>A0A0K1ZLC2</accession>
<dbReference type="EMBL" id="LN899820">
    <property type="protein sequence ID" value="CUV54945.1"/>
    <property type="molecule type" value="Genomic_DNA"/>
</dbReference>
<dbReference type="EMBL" id="LN899821">
    <property type="protein sequence ID" value="CUV18331.1"/>
    <property type="molecule type" value="Genomic_DNA"/>
</dbReference>
<evidence type="ECO:0000256" key="3">
    <source>
        <dbReference type="ARBA" id="ARBA00022840"/>
    </source>
</evidence>
<reference evidence="7" key="2">
    <citation type="submission" date="2018-01" db="EMBL/GenBank/DDBJ databases">
        <title>Ralstonia pseudosolanacearum P824 infects blueberry.</title>
        <authorList>
            <person name="Bocsanczy A.M."/>
            <person name="Norman D.J."/>
        </authorList>
    </citation>
    <scope>NUCLEOTIDE SEQUENCE</scope>
    <source>
        <strain evidence="7">P824</strain>
    </source>
</reference>
<sequence>MPLPTMPTQPAQLLDPAEFKPFGKAARPKAGQEPRKPVPALEREALSETGRAQPKRSPAQARLGEASPMAKDDARQRPAVIAKAVDKVGATDKSTETAARRRARRDDGPTKLFVLDTNVLMHDPSSLFRFEEHDVYLPMMTLEELDNHKKGMSEVARNARAVSRTLDQLVAGTDGVMEDGLPLAKLGNRDAQGHLFFQTRLNDIKLPDGLPQGKADNQILGVVSALQQQRPDRHVVLVSKDINMRIKARALGLPAEDYFNDRVLEDTDLLYSGVMSLPADFWQKHGKNIESWQDPKVGTTFYRLSGPLVPSFLVNQFVFLEPNDGSLPLYAQVKELNGKTAVLQTLKDYTHQKNNVWGVTARNREQNFALNLLMHPEIDFVSLLGQAGTGKTLLALAAGLEQVLDQKLYNEIIITRATVPVGEDIGFLPGTEEEKMQPWMGAFDDNLEVLQKSDDNAGEWGRAATQELIRSRIKVKSMNFMRGRTFVNKFLIIDEAQNLTPKQMKTLVTRAGPGTKIVCLGNIAQIDTPYLTEGSSGLTYVVDRFKGWSHGGHITLARGERSRLADHASDVL</sequence>
<dbReference type="InterPro" id="IPR002716">
    <property type="entry name" value="PIN_dom"/>
</dbReference>
<evidence type="ECO:0000313" key="7">
    <source>
        <dbReference type="EMBL" id="AYA46817.1"/>
    </source>
</evidence>
<dbReference type="SUPFAM" id="SSF52540">
    <property type="entry name" value="P-loop containing nucleoside triphosphate hydrolases"/>
    <property type="match status" value="1"/>
</dbReference>
<dbReference type="AlphaFoldDB" id="A0A0K1ZLC2"/>
<reference evidence="15" key="4">
    <citation type="submission" date="2021-10" db="EMBL/GenBank/DDBJ databases">
        <title>Complete genome sequences of five Ralstonia solancearum strains isolated from sunflower.</title>
        <authorList>
            <person name="She X."/>
            <person name="He Z."/>
        </authorList>
    </citation>
    <scope>NUCLEOTIDE SEQUENCE</scope>
    <source>
        <strain evidence="15">RS638</strain>
    </source>
</reference>
<keyword evidence="3" id="KW-0067">ATP-binding</keyword>
<dbReference type="EMBL" id="CP025741">
    <property type="protein sequence ID" value="AYA46817.1"/>
    <property type="molecule type" value="Genomic_DNA"/>
</dbReference>
<evidence type="ECO:0000313" key="11">
    <source>
        <dbReference type="EMBL" id="CUV33186.1"/>
    </source>
</evidence>